<dbReference type="KEGG" id="vg:15926608"/>
<dbReference type="EMBL" id="HQ317393">
    <property type="protein sequence ID" value="AGN30157.1"/>
    <property type="molecule type" value="Genomic_DNA"/>
</dbReference>
<name>R9TJ92_9CAUD</name>
<dbReference type="OrthoDB" id="23192at10239"/>
<dbReference type="GeneID" id="15926608"/>
<organism evidence="1 2">
    <name type="scientific">Vibrio phage nt-1</name>
    <dbReference type="NCBI Taxonomy" id="115992"/>
    <lineage>
        <taxon>Viruses</taxon>
        <taxon>Duplodnaviria</taxon>
        <taxon>Heunggongvirae</taxon>
        <taxon>Uroviricota</taxon>
        <taxon>Caudoviricetes</taxon>
        <taxon>Pantevenvirales</taxon>
        <taxon>Straboviridae</taxon>
        <taxon>Mylasvirus</taxon>
        <taxon>Mylasvirus persius</taxon>
    </lineage>
</organism>
<protein>
    <submittedName>
        <fullName evidence="1">Uncharacterized protein</fullName>
    </submittedName>
</protein>
<keyword evidence="2" id="KW-1185">Reference proteome</keyword>
<dbReference type="RefSeq" id="YP_008125306.1">
    <property type="nucleotide sequence ID" value="NC_021529.2"/>
</dbReference>
<reference evidence="1 2" key="1">
    <citation type="journal article" date="2014" name="Genome Biol. Evol.">
        <title>Composite Conserved Promoter-Terminator Motifs (PeSLs) that Mediate Modular Shuffling in the Diverse T4-Like Myoviruses.</title>
        <authorList>
            <person name="Comeau A.M."/>
            <person name="Arbiol C."/>
            <person name="Krisch H.M."/>
        </authorList>
    </citation>
    <scope>NUCLEOTIDE SEQUENCE [LARGE SCALE GENOMIC DNA]</scope>
</reference>
<evidence type="ECO:0000313" key="1">
    <source>
        <dbReference type="EMBL" id="AGN30157.1"/>
    </source>
</evidence>
<gene>
    <name evidence="1" type="ORF">VPFG_00155</name>
</gene>
<accession>R9TJ92</accession>
<sequence>MSFETKIICYAAPVTEYEPGWSRPDGYIIAKTKEDLLAKGEAMRQYAQTAKYGYELIGECFIFEPTQKAIDELSNRDYVWTYNNFSEYGKVI</sequence>
<evidence type="ECO:0000313" key="2">
    <source>
        <dbReference type="Proteomes" id="UP000201461"/>
    </source>
</evidence>
<proteinExistence type="predicted"/>
<dbReference type="Proteomes" id="UP000201461">
    <property type="component" value="Segment"/>
</dbReference>